<dbReference type="Proteomes" id="UP000237881">
    <property type="component" value="Unassembled WGS sequence"/>
</dbReference>
<dbReference type="AlphaFoldDB" id="A0ABD6W981"/>
<proteinExistence type="predicted"/>
<evidence type="ECO:0000256" key="1">
    <source>
        <dbReference type="SAM" id="MobiDB-lite"/>
    </source>
</evidence>
<evidence type="ECO:0000313" key="2">
    <source>
        <dbReference type="EMBL" id="PPF14575.1"/>
    </source>
</evidence>
<evidence type="ECO:0000313" key="4">
    <source>
        <dbReference type="Proteomes" id="UP000237881"/>
    </source>
</evidence>
<sequence length="159" mass="16912">MFISACAGPPIASPSTAGASPPPPLERADAVGRSYLSTSATESGNSVEWLLEKPLTFRVSDQNGKTVLVVSSPCNALTYKLDYRGANPLQWQTDGTPAQTYLGCFPEASAQEGWLRTLLEKPATRITQSIDEIVVSGDEVEIRGKESGSDDAPTSPDRP</sequence>
<protein>
    <recommendedName>
        <fullName evidence="6">DUF306 domain-containing protein</fullName>
    </recommendedName>
</protein>
<name>A0ABD6W981_RATRA</name>
<accession>A0ABD6W981</accession>
<feature type="compositionally biased region" description="Low complexity" evidence="1">
    <location>
        <begin position="7"/>
        <end position="19"/>
    </location>
</feature>
<evidence type="ECO:0008006" key="6">
    <source>
        <dbReference type="Google" id="ProtNLM"/>
    </source>
</evidence>
<evidence type="ECO:0000313" key="3">
    <source>
        <dbReference type="EMBL" id="PPH77778.1"/>
    </source>
</evidence>
<dbReference type="EMBL" id="PSVT01000009">
    <property type="protein sequence ID" value="PPH77778.1"/>
    <property type="molecule type" value="Genomic_DNA"/>
</dbReference>
<feature type="region of interest" description="Disordered" evidence="1">
    <location>
        <begin position="137"/>
        <end position="159"/>
    </location>
</feature>
<keyword evidence="5" id="KW-1185">Reference proteome</keyword>
<organism evidence="2 4">
    <name type="scientific">Rathayibacter rathayi</name>
    <name type="common">Corynebacterium rathayi</name>
    <dbReference type="NCBI Taxonomy" id="33887"/>
    <lineage>
        <taxon>Bacteria</taxon>
        <taxon>Bacillati</taxon>
        <taxon>Actinomycetota</taxon>
        <taxon>Actinomycetes</taxon>
        <taxon>Micrococcales</taxon>
        <taxon>Microbacteriaceae</taxon>
        <taxon>Rathayibacter</taxon>
    </lineage>
</organism>
<evidence type="ECO:0000313" key="5">
    <source>
        <dbReference type="Proteomes" id="UP000239698"/>
    </source>
</evidence>
<gene>
    <name evidence="2" type="ORF">C5C04_06360</name>
    <name evidence="3" type="ORF">C5C40_06200</name>
</gene>
<reference evidence="4 5" key="1">
    <citation type="submission" date="2018-02" db="EMBL/GenBank/DDBJ databases">
        <title>Bacteriophage NCPPB3778 and a type I-E CRISPR drive the evolution of the US Biological Select Agent, Rathayibacter toxicus.</title>
        <authorList>
            <person name="Davis E.W.II."/>
            <person name="Tabima J.F."/>
            <person name="Weisberg A.J."/>
            <person name="Lopes L.D."/>
            <person name="Wiseman M.S."/>
            <person name="Wiseman M.S."/>
            <person name="Pupko T."/>
            <person name="Belcher M.S."/>
            <person name="Sechler A.J."/>
            <person name="Tancos M.A."/>
            <person name="Schroeder B.K."/>
            <person name="Murray T.D."/>
            <person name="Luster D.G."/>
            <person name="Schneider W.L."/>
            <person name="Rogers E."/>
            <person name="Andreote F.D."/>
            <person name="Grunwald N.J."/>
            <person name="Putnam M.L."/>
            <person name="Chang J.H."/>
        </authorList>
    </citation>
    <scope>NUCLEOTIDE SEQUENCE [LARGE SCALE GENOMIC DNA]</scope>
    <source>
        <strain evidence="3 5">AY1D6</strain>
        <strain evidence="2 4">AY1I9</strain>
    </source>
</reference>
<comment type="caution">
    <text evidence="2">The sequence shown here is derived from an EMBL/GenBank/DDBJ whole genome shotgun (WGS) entry which is preliminary data.</text>
</comment>
<dbReference type="Proteomes" id="UP000239698">
    <property type="component" value="Unassembled WGS sequence"/>
</dbReference>
<dbReference type="KEGG" id="rry:C1O28_13830"/>
<feature type="region of interest" description="Disordered" evidence="1">
    <location>
        <begin position="1"/>
        <end position="29"/>
    </location>
</feature>
<dbReference type="EMBL" id="PSUL01000010">
    <property type="protein sequence ID" value="PPF14575.1"/>
    <property type="molecule type" value="Genomic_DNA"/>
</dbReference>